<sequence length="257" mass="27130">MTSFLSSPAQEPADPVVTGPADAVADLRTTARWTIVAVAGVGALLVGGGPLTAVGRIDDWGDTFAAFGGLALTVLGVGWAIWQTGEALTPCLATLDNLDAPEMASLRAAIARNPAAYYGPYRSLRELRTQRRLHEAVAADLAVKLAREQDPVRTKVFEQGLADARANAEEARRLQHRLLTLIHAWSVRHAVRRARLHTLAAFGLVTLGAVLFLTATGDKAADPPAKQARSASAAPHGAGLAQTADRSTENRPGRQAL</sequence>
<evidence type="ECO:0000313" key="3">
    <source>
        <dbReference type="EMBL" id="OAH10269.1"/>
    </source>
</evidence>
<name>A0A177HI44_9ACTN</name>
<keyword evidence="2" id="KW-0812">Transmembrane</keyword>
<reference evidence="3 4" key="1">
    <citation type="submission" date="2015-12" db="EMBL/GenBank/DDBJ databases">
        <title>Genome sequence of Streptomyces sp. G25.</title>
        <authorList>
            <person name="Poehlein A."/>
            <person name="Roettig A."/>
            <person name="Hiessl S."/>
            <person name="Hauschild P."/>
            <person name="Schauer J."/>
            <person name="Madkour M.H."/>
            <person name="Al-Ansari A.M."/>
            <person name="Almakishah N.H."/>
            <person name="Steinbuechel A."/>
            <person name="Daniel R."/>
        </authorList>
    </citation>
    <scope>NUCLEOTIDE SEQUENCE [LARGE SCALE GENOMIC DNA]</scope>
    <source>
        <strain evidence="4">G25(2015)</strain>
    </source>
</reference>
<feature type="transmembrane region" description="Helical" evidence="2">
    <location>
        <begin position="33"/>
        <end position="52"/>
    </location>
</feature>
<dbReference type="PATRIC" id="fig|1716141.3.peg.6880"/>
<keyword evidence="2" id="KW-1133">Transmembrane helix</keyword>
<dbReference type="Proteomes" id="UP000077381">
    <property type="component" value="Unassembled WGS sequence"/>
</dbReference>
<keyword evidence="2" id="KW-0472">Membrane</keyword>
<accession>A0A177HI44</accession>
<proteinExistence type="predicted"/>
<dbReference type="AlphaFoldDB" id="A0A177HI44"/>
<dbReference type="EMBL" id="LOHS01000156">
    <property type="protein sequence ID" value="OAH10269.1"/>
    <property type="molecule type" value="Genomic_DNA"/>
</dbReference>
<protein>
    <submittedName>
        <fullName evidence="3">Uncharacterized protein</fullName>
    </submittedName>
</protein>
<keyword evidence="4" id="KW-1185">Reference proteome</keyword>
<dbReference type="OrthoDB" id="4235636at2"/>
<feature type="region of interest" description="Disordered" evidence="1">
    <location>
        <begin position="221"/>
        <end position="257"/>
    </location>
</feature>
<feature type="transmembrane region" description="Helical" evidence="2">
    <location>
        <begin position="196"/>
        <end position="215"/>
    </location>
</feature>
<dbReference type="STRING" id="1716141.STSP_65250"/>
<feature type="compositionally biased region" description="Basic and acidic residues" evidence="1">
    <location>
        <begin position="246"/>
        <end position="257"/>
    </location>
</feature>
<organism evidence="3 4">
    <name type="scientific">Streptomyces jeddahensis</name>
    <dbReference type="NCBI Taxonomy" id="1716141"/>
    <lineage>
        <taxon>Bacteria</taxon>
        <taxon>Bacillati</taxon>
        <taxon>Actinomycetota</taxon>
        <taxon>Actinomycetes</taxon>
        <taxon>Kitasatosporales</taxon>
        <taxon>Streptomycetaceae</taxon>
        <taxon>Streptomyces</taxon>
    </lineage>
</organism>
<evidence type="ECO:0000313" key="4">
    <source>
        <dbReference type="Proteomes" id="UP000077381"/>
    </source>
</evidence>
<comment type="caution">
    <text evidence="3">The sequence shown here is derived from an EMBL/GenBank/DDBJ whole genome shotgun (WGS) entry which is preliminary data.</text>
</comment>
<evidence type="ECO:0000256" key="2">
    <source>
        <dbReference type="SAM" id="Phobius"/>
    </source>
</evidence>
<feature type="transmembrane region" description="Helical" evidence="2">
    <location>
        <begin position="64"/>
        <end position="82"/>
    </location>
</feature>
<dbReference type="RefSeq" id="WP_067284496.1">
    <property type="nucleotide sequence ID" value="NZ_LOHS01000156.1"/>
</dbReference>
<gene>
    <name evidence="3" type="ORF">STSP_65250</name>
</gene>
<evidence type="ECO:0000256" key="1">
    <source>
        <dbReference type="SAM" id="MobiDB-lite"/>
    </source>
</evidence>